<gene>
    <name evidence="1" type="ORF">MRB53_030708</name>
</gene>
<reference evidence="1 2" key="1">
    <citation type="journal article" date="2022" name="Hortic Res">
        <title>A haplotype resolved chromosomal level avocado genome allows analysis of novel avocado genes.</title>
        <authorList>
            <person name="Nath O."/>
            <person name="Fletcher S.J."/>
            <person name="Hayward A."/>
            <person name="Shaw L.M."/>
            <person name="Masouleh A.K."/>
            <person name="Furtado A."/>
            <person name="Henry R.J."/>
            <person name="Mitter N."/>
        </authorList>
    </citation>
    <scope>NUCLEOTIDE SEQUENCE [LARGE SCALE GENOMIC DNA]</scope>
    <source>
        <strain evidence="2">cv. Hass</strain>
    </source>
</reference>
<organism evidence="1 2">
    <name type="scientific">Persea americana</name>
    <name type="common">Avocado</name>
    <dbReference type="NCBI Taxonomy" id="3435"/>
    <lineage>
        <taxon>Eukaryota</taxon>
        <taxon>Viridiplantae</taxon>
        <taxon>Streptophyta</taxon>
        <taxon>Embryophyta</taxon>
        <taxon>Tracheophyta</taxon>
        <taxon>Spermatophyta</taxon>
        <taxon>Magnoliopsida</taxon>
        <taxon>Magnoliidae</taxon>
        <taxon>Laurales</taxon>
        <taxon>Lauraceae</taxon>
        <taxon>Persea</taxon>
    </lineage>
</organism>
<proteinExistence type="predicted"/>
<comment type="caution">
    <text evidence="1">The sequence shown here is derived from an EMBL/GenBank/DDBJ whole genome shotgun (WGS) entry which is preliminary data.</text>
</comment>
<sequence>MNGNPSILKCLLKQPELNVLINKLDDDGNTHLHLAVNIHDFGIVMIFLNMGADAGVTNKEGITALDMNDFYRGLSIKKGILRAPAPVSIKMPGNARDEVSTKAINGEPGQLPILPSDALVNPTDSSEATVTTVAASDVNSEKEGIPGLSSAPFSEVCVFAGNVSMATLES</sequence>
<dbReference type="EMBL" id="CM056818">
    <property type="protein sequence ID" value="KAJ8622179.1"/>
    <property type="molecule type" value="Genomic_DNA"/>
</dbReference>
<name>A0ACC2KM10_PERAE</name>
<dbReference type="Proteomes" id="UP001234297">
    <property type="component" value="Chromosome 10"/>
</dbReference>
<evidence type="ECO:0000313" key="1">
    <source>
        <dbReference type="EMBL" id="KAJ8622179.1"/>
    </source>
</evidence>
<accession>A0ACC2KM10</accession>
<protein>
    <submittedName>
        <fullName evidence="1">Uncharacterized protein</fullName>
    </submittedName>
</protein>
<keyword evidence="2" id="KW-1185">Reference proteome</keyword>
<evidence type="ECO:0000313" key="2">
    <source>
        <dbReference type="Proteomes" id="UP001234297"/>
    </source>
</evidence>